<reference evidence="3" key="1">
    <citation type="submission" date="2017-06" db="EMBL/GenBank/DDBJ databases">
        <title>Genome analysis of Fimbriiglobus ruber SP5, the first member of the order Planctomycetales with confirmed chitinolytic capability.</title>
        <authorList>
            <person name="Ravin N.V."/>
            <person name="Rakitin A.L."/>
            <person name="Ivanova A.A."/>
            <person name="Beletsky A.V."/>
            <person name="Kulichevskaya I.S."/>
            <person name="Mardanov A.V."/>
            <person name="Dedysh S.N."/>
        </authorList>
    </citation>
    <scope>NUCLEOTIDE SEQUENCE [LARGE SCALE GENOMIC DNA]</scope>
    <source>
        <strain evidence="3">SP5</strain>
    </source>
</reference>
<evidence type="ECO:0000256" key="1">
    <source>
        <dbReference type="SAM" id="MobiDB-lite"/>
    </source>
</evidence>
<feature type="region of interest" description="Disordered" evidence="1">
    <location>
        <begin position="49"/>
        <end position="71"/>
    </location>
</feature>
<sequence length="85" mass="9284">MEETEKQYGREGEFHLASLGLGVAGRVVGDLNGPRLAWEASAWGQRRRRNAWGSRRPVSPGSRPGLRSAAPEGRKATLIFLGKVL</sequence>
<dbReference type="EMBL" id="NIDE01000011">
    <property type="protein sequence ID" value="OWK39130.1"/>
    <property type="molecule type" value="Genomic_DNA"/>
</dbReference>
<proteinExistence type="predicted"/>
<evidence type="ECO:0000313" key="3">
    <source>
        <dbReference type="Proteomes" id="UP000214646"/>
    </source>
</evidence>
<evidence type="ECO:0000313" key="2">
    <source>
        <dbReference type="EMBL" id="OWK39130.1"/>
    </source>
</evidence>
<keyword evidence="3" id="KW-1185">Reference proteome</keyword>
<dbReference type="Proteomes" id="UP000214646">
    <property type="component" value="Unassembled WGS sequence"/>
</dbReference>
<accession>A0A225DC11</accession>
<protein>
    <submittedName>
        <fullName evidence="2">Uncharacterized protein</fullName>
    </submittedName>
</protein>
<gene>
    <name evidence="2" type="ORF">FRUB_06212</name>
</gene>
<comment type="caution">
    <text evidence="2">The sequence shown here is derived from an EMBL/GenBank/DDBJ whole genome shotgun (WGS) entry which is preliminary data.</text>
</comment>
<name>A0A225DC11_9BACT</name>
<dbReference type="AlphaFoldDB" id="A0A225DC11"/>
<organism evidence="2 3">
    <name type="scientific">Fimbriiglobus ruber</name>
    <dbReference type="NCBI Taxonomy" id="1908690"/>
    <lineage>
        <taxon>Bacteria</taxon>
        <taxon>Pseudomonadati</taxon>
        <taxon>Planctomycetota</taxon>
        <taxon>Planctomycetia</taxon>
        <taxon>Gemmatales</taxon>
        <taxon>Gemmataceae</taxon>
        <taxon>Fimbriiglobus</taxon>
    </lineage>
</organism>